<feature type="repeat" description="ANK" evidence="3">
    <location>
        <begin position="852"/>
        <end position="898"/>
    </location>
</feature>
<evidence type="ECO:0000259" key="4">
    <source>
        <dbReference type="PROSITE" id="PS50837"/>
    </source>
</evidence>
<reference evidence="5 6" key="1">
    <citation type="submission" date="2019-12" db="EMBL/GenBank/DDBJ databases">
        <title>Draft genome sequence of the ascomycete Xylaria multiplex DSM 110363.</title>
        <authorList>
            <person name="Buettner E."/>
            <person name="Kellner H."/>
        </authorList>
    </citation>
    <scope>NUCLEOTIDE SEQUENCE [LARGE SCALE GENOMIC DNA]</scope>
    <source>
        <strain evidence="5 6">DSM 110363</strain>
    </source>
</reference>
<keyword evidence="2 3" id="KW-0040">ANK repeat</keyword>
<dbReference type="EMBL" id="WUBL01000061">
    <property type="protein sequence ID" value="KAF2967838.1"/>
    <property type="molecule type" value="Genomic_DNA"/>
</dbReference>
<dbReference type="Pfam" id="PF12796">
    <property type="entry name" value="Ank_2"/>
    <property type="match status" value="4"/>
</dbReference>
<dbReference type="SMART" id="SM00248">
    <property type="entry name" value="ANK"/>
    <property type="match status" value="20"/>
</dbReference>
<dbReference type="PANTHER" id="PTHR24198:SF165">
    <property type="entry name" value="ANKYRIN REPEAT-CONTAINING PROTEIN-RELATED"/>
    <property type="match status" value="1"/>
</dbReference>
<feature type="repeat" description="ANK" evidence="3">
    <location>
        <begin position="1278"/>
        <end position="1310"/>
    </location>
</feature>
<evidence type="ECO:0000256" key="3">
    <source>
        <dbReference type="PROSITE-ProRule" id="PRU00023"/>
    </source>
</evidence>
<dbReference type="InParanoid" id="A0A7C8IQP6"/>
<dbReference type="PROSITE" id="PS50837">
    <property type="entry name" value="NACHT"/>
    <property type="match status" value="1"/>
</dbReference>
<feature type="repeat" description="ANK" evidence="3">
    <location>
        <begin position="1088"/>
        <end position="1121"/>
    </location>
</feature>
<gene>
    <name evidence="5" type="ORF">GQX73_g5725</name>
</gene>
<organism evidence="5 6">
    <name type="scientific">Xylaria multiplex</name>
    <dbReference type="NCBI Taxonomy" id="323545"/>
    <lineage>
        <taxon>Eukaryota</taxon>
        <taxon>Fungi</taxon>
        <taxon>Dikarya</taxon>
        <taxon>Ascomycota</taxon>
        <taxon>Pezizomycotina</taxon>
        <taxon>Sordariomycetes</taxon>
        <taxon>Xylariomycetidae</taxon>
        <taxon>Xylariales</taxon>
        <taxon>Xylariaceae</taxon>
        <taxon>Xylaria</taxon>
    </lineage>
</organism>
<proteinExistence type="predicted"/>
<evidence type="ECO:0000313" key="5">
    <source>
        <dbReference type="EMBL" id="KAF2967838.1"/>
    </source>
</evidence>
<evidence type="ECO:0000256" key="1">
    <source>
        <dbReference type="ARBA" id="ARBA00022737"/>
    </source>
</evidence>
<evidence type="ECO:0000313" key="6">
    <source>
        <dbReference type="Proteomes" id="UP000481858"/>
    </source>
</evidence>
<sequence>MDETRQDNDLKPDAELTFDTARHAVPVRVLDPSPSLEEQQSAVQQWLQPTDYLSPGSEFVKHLHSHVPGTCSWLHESPSFKTWTTPGQTNCLAIRGVAGSGKSVLAASIIHQLQKAEPNVPVLFFFFRQIVERNHSARYLIRDFASQLLPHSQSLVSSLRALSKSCDVEGNEQNGVWDALVDSINRLEKVYLVVDALDEMDEHDFAVIDHLVKLGNHPGSTTKLLVTSRPLPRIEETLRALRVPHVRLDPSLTHPDVARYVVISMSTLDPMMSPEKKDIVRQAVCDRAQGLFLHARLMIDALVEGLQAGRITEDTLPDSLDRLPRNLKDVYEEILKEHSRRSGVSAEQQARILMCVTQARRPLRLIELGSLVAVMRESEDLNEGKALVRASCGTLLEILEDETVSVIHHSFTEFLYDETRTSRPRSFSVIDGVAAHAMLAVLSLRYLNGCPLLDTARDDLGEHVQGPVASRNPIRNTVPWRSVTSPSDECAPYDYKYDDPTWLRNELQRRQQVIQDLTLVYHLLRYAITNLSHHIEKAGHGHPDVVSAIDTFLVPGKPSFGVWVYSNWKSYLCSTLSPVHVASFENWPAIVEHLSVKYPMLIDAPDGSGRSPISYAAEKGHTRIVNFLLKKGALPQSDDRVGLTPMHYAASNGHTDVARLLIEVGVSPLVKKTKNTPYNKYEQFDSDRGETALQYAFTGCHSTLISLFLPFVPTSEIDRCLHWARHAEHLEMVLKTGKANVDSFCGGKTKLFKAGKDHDLEVIQLLLRYGADPNRRCGMEPWYDARDDEVTQTFHCPTGPTVIHALAGYDDIDRLSGDLSIERARKCLETLVSYGAQIDARADEATGWSKDSDLTPLHYAVRKRDVVCSFDYWFSDDTPEIMARLLLEAGANPNARSKLGRNCIHFANPELPGLTDVLISGGADINATDVNGLSPLLAMISPQGRHDMKPDIPAFERLIRSGADIGLSSNMGNTILHMVMMNLGKFKEKDIPFLLTLITSRGDFNKRNNKGLVPLLEYKIPGRNDYEESNQDDEKILQAMIQKGMDINASDDVGETILWKIAQSRGADFETIQQFIRLGANPGLRNADGSTFLHFAVRKRFDIKWIQYLVASGADPTLQDDEGRTLIHMAIEAYINQPHDGIHLIYALAELGVSPMKPMIGGQTILHIASSYGKTFPGRENWIDMILGEPIFGLSNPNIADISGATPLHYAAAYTSEFTTGKLLQLGADPASLTAEGLSPLHIACIARRPNIVGVLLSSYKERGLLGQFVNQAHSNGTGRSPLHYACRSSCLESVMYLLSHGADPSHRDGDSRTSLHALAEFPLERKLGKEASPVKKRDLTTVGGELRPTELYWPPSRVQDRTASILELLVVAGADLEARAVERDGSSVTAMDIALQNDSKILVKELLRRGVKIPLGAEIHLPNDEDVRNTAQALLSIADSRKLTEAIKEILSEGNYEAIEEFARLGGDMKTPDSSRRTGLHVLVAGGYSDLLERSFKNDISQFEILVETEKPTGLPGLRSLLVDACAWQTALLTAVGSKSPYGFWKKATIGVLLENGSNPNDREIKADGSGQSCLEISNDVRVTQLLLKYGADVSRSPGALHNAITSGMDLDMVRCLLEAGADPNGLLYDDGRHVLQACIEEKGVISSLLKSDNLDLQKRGKGGRTALISACVPTLLKSQLTRRSDNKRSAPHAEAAIALLKGGAVADILDDTGRNALHWLCTFKDEPFGSTHLDLLDAFLAAQSSLIHVADKAGNNPLHLALQSDQTAVVQLLIKHGADPAKPDAEGNIALHHYARHMFGEKVMATDAARMFKSLLDRGLEINARNHHGETPLQVYIAMEWDDKKYQCERNYKCKQDDVLGRDNDEIWDIFKDANADWKTTDNQGVGLLHSVASRKVVSTLAQWERYQAKDIESTFKKLMEDMSLNPRQEDAQLRTPIDLAVVRGHDGILALFSDKKKHSDDTQGRFGRWKRMRTDA</sequence>
<feature type="repeat" description="ANK" evidence="3">
    <location>
        <begin position="608"/>
        <end position="640"/>
    </location>
</feature>
<evidence type="ECO:0000256" key="2">
    <source>
        <dbReference type="ARBA" id="ARBA00023043"/>
    </source>
</evidence>
<comment type="caution">
    <text evidence="5">The sequence shown here is derived from an EMBL/GenBank/DDBJ whole genome shotgun (WGS) entry which is preliminary data.</text>
</comment>
<dbReference type="InterPro" id="IPR056884">
    <property type="entry name" value="NPHP3-like_N"/>
</dbReference>
<dbReference type="SUPFAM" id="SSF48403">
    <property type="entry name" value="Ankyrin repeat"/>
    <property type="match status" value="5"/>
</dbReference>
<dbReference type="PROSITE" id="PS50088">
    <property type="entry name" value="ANK_REPEAT"/>
    <property type="match status" value="8"/>
</dbReference>
<dbReference type="InterPro" id="IPR027417">
    <property type="entry name" value="P-loop_NTPase"/>
</dbReference>
<dbReference type="InterPro" id="IPR036770">
    <property type="entry name" value="Ankyrin_rpt-contain_sf"/>
</dbReference>
<keyword evidence="6" id="KW-1185">Reference proteome</keyword>
<dbReference type="Gene3D" id="1.25.40.20">
    <property type="entry name" value="Ankyrin repeat-containing domain"/>
    <property type="match status" value="8"/>
</dbReference>
<dbReference type="Pfam" id="PF24883">
    <property type="entry name" value="NPHP3_N"/>
    <property type="match status" value="1"/>
</dbReference>
<dbReference type="Proteomes" id="UP000481858">
    <property type="component" value="Unassembled WGS sequence"/>
</dbReference>
<keyword evidence="1" id="KW-0677">Repeat</keyword>
<name>A0A7C8IQP6_9PEZI</name>
<feature type="domain" description="NACHT" evidence="4">
    <location>
        <begin position="90"/>
        <end position="238"/>
    </location>
</feature>
<dbReference type="OrthoDB" id="21416at2759"/>
<protein>
    <recommendedName>
        <fullName evidence="4">NACHT domain-containing protein</fullName>
    </recommendedName>
</protein>
<dbReference type="PRINTS" id="PR01415">
    <property type="entry name" value="ANKYRIN"/>
</dbReference>
<dbReference type="InterPro" id="IPR007111">
    <property type="entry name" value="NACHT_NTPase"/>
</dbReference>
<feature type="repeat" description="ANK" evidence="3">
    <location>
        <begin position="1203"/>
        <end position="1235"/>
    </location>
</feature>
<dbReference type="InterPro" id="IPR002110">
    <property type="entry name" value="Ankyrin_rpt"/>
</dbReference>
<dbReference type="PANTHER" id="PTHR24198">
    <property type="entry name" value="ANKYRIN REPEAT AND PROTEIN KINASE DOMAIN-CONTAINING PROTEIN"/>
    <property type="match status" value="1"/>
</dbReference>
<dbReference type="PROSITE" id="PS50297">
    <property type="entry name" value="ANK_REP_REGION"/>
    <property type="match status" value="6"/>
</dbReference>
<feature type="repeat" description="ANK" evidence="3">
    <location>
        <begin position="746"/>
        <end position="778"/>
    </location>
</feature>
<feature type="repeat" description="ANK" evidence="3">
    <location>
        <begin position="641"/>
        <end position="673"/>
    </location>
</feature>
<feature type="repeat" description="ANK" evidence="3">
    <location>
        <begin position="1755"/>
        <end position="1787"/>
    </location>
</feature>
<dbReference type="Gene3D" id="3.40.50.300">
    <property type="entry name" value="P-loop containing nucleotide triphosphate hydrolases"/>
    <property type="match status" value="1"/>
</dbReference>
<dbReference type="SUPFAM" id="SSF52540">
    <property type="entry name" value="P-loop containing nucleoside triphosphate hydrolases"/>
    <property type="match status" value="1"/>
</dbReference>
<dbReference type="Pfam" id="PF00023">
    <property type="entry name" value="Ank"/>
    <property type="match status" value="1"/>
</dbReference>
<accession>A0A7C8IQP6</accession>